<reference evidence="2 3" key="1">
    <citation type="submission" date="2015-09" db="EMBL/GenBank/DDBJ databases">
        <title>Sorangium comparison.</title>
        <authorList>
            <person name="Zaburannyi N."/>
            <person name="Bunk B."/>
            <person name="Overmann J."/>
            <person name="Mueller R."/>
        </authorList>
    </citation>
    <scope>NUCLEOTIDE SEQUENCE [LARGE SCALE GENOMIC DNA]</scope>
    <source>
        <strain evidence="2 3">So ce26</strain>
    </source>
</reference>
<dbReference type="PROSITE" id="PS51257">
    <property type="entry name" value="PROKAR_LIPOPROTEIN"/>
    <property type="match status" value="1"/>
</dbReference>
<gene>
    <name evidence="2" type="ORF">SOCE26_046980</name>
</gene>
<organism evidence="2 3">
    <name type="scientific">Sorangium cellulosum</name>
    <name type="common">Polyangium cellulosum</name>
    <dbReference type="NCBI Taxonomy" id="56"/>
    <lineage>
        <taxon>Bacteria</taxon>
        <taxon>Pseudomonadati</taxon>
        <taxon>Myxococcota</taxon>
        <taxon>Polyangia</taxon>
        <taxon>Polyangiales</taxon>
        <taxon>Polyangiaceae</taxon>
        <taxon>Sorangium</taxon>
    </lineage>
</organism>
<dbReference type="RefSeq" id="WP_104981953.1">
    <property type="nucleotide sequence ID" value="NZ_CP012673.1"/>
</dbReference>
<accession>A0A2L0EVC3</accession>
<dbReference type="AlphaFoldDB" id="A0A2L0EVC3"/>
<dbReference type="OrthoDB" id="5511955at2"/>
<proteinExistence type="predicted"/>
<feature type="region of interest" description="Disordered" evidence="1">
    <location>
        <begin position="69"/>
        <end position="93"/>
    </location>
</feature>
<dbReference type="EMBL" id="CP012673">
    <property type="protein sequence ID" value="AUX43254.1"/>
    <property type="molecule type" value="Genomic_DNA"/>
</dbReference>
<name>A0A2L0EVC3_SORCE</name>
<evidence type="ECO:0000313" key="3">
    <source>
        <dbReference type="Proteomes" id="UP000238348"/>
    </source>
</evidence>
<evidence type="ECO:0000313" key="2">
    <source>
        <dbReference type="EMBL" id="AUX43254.1"/>
    </source>
</evidence>
<evidence type="ECO:0000256" key="1">
    <source>
        <dbReference type="SAM" id="MobiDB-lite"/>
    </source>
</evidence>
<sequence>MGTRTSLWFAVALAGSLLVGCDDGGTRSAADRVAGGAAACLPGSSLERTETKVYTFYGATGAQSRVERTVRQDGSETMASETRPTRAGSDPAAGGALPAGAILREYAELDASGRLVYADVSLSDASGVLRRMILDPQHGAALLRRAGAAPGFVRLPTGEALVYAPVSSMVTPVAAWIARRAAQAAPSVRIFDEATASSHDVLSDQLVVQDDHETFVVLGDAVVSADREFITSLPLGDAATTRAACEEGEKGAAAWRSG</sequence>
<dbReference type="Proteomes" id="UP000238348">
    <property type="component" value="Chromosome"/>
</dbReference>
<protein>
    <submittedName>
        <fullName evidence="2">Uncharacterized protein</fullName>
    </submittedName>
</protein>